<accession>A0A1R3W6D5</accession>
<keyword evidence="2" id="KW-1133">Transmembrane helix</keyword>
<dbReference type="InterPro" id="IPR018392">
    <property type="entry name" value="LysM"/>
</dbReference>
<dbReference type="CDD" id="cd00118">
    <property type="entry name" value="LysM"/>
    <property type="match status" value="1"/>
</dbReference>
<dbReference type="Gene3D" id="1.20.58.2200">
    <property type="match status" value="1"/>
</dbReference>
<name>A0A1R3W6D5_9GAMM</name>
<dbReference type="EMBL" id="FTPK01000003">
    <property type="protein sequence ID" value="SIT72685.1"/>
    <property type="molecule type" value="Genomic_DNA"/>
</dbReference>
<dbReference type="RefSeq" id="WP_076756108.1">
    <property type="nucleotide sequence ID" value="NZ_CP023018.1"/>
</dbReference>
<dbReference type="InterPro" id="IPR020012">
    <property type="entry name" value="LysM_FimV"/>
</dbReference>
<keyword evidence="2" id="KW-0812">Transmembrane</keyword>
<dbReference type="STRING" id="233100.SAMN05216526_1709"/>
<evidence type="ECO:0000313" key="5">
    <source>
        <dbReference type="Proteomes" id="UP000223759"/>
    </source>
</evidence>
<feature type="transmembrane region" description="Helical" evidence="2">
    <location>
        <begin position="280"/>
        <end position="297"/>
    </location>
</feature>
<dbReference type="Gene3D" id="3.10.350.10">
    <property type="entry name" value="LysM domain"/>
    <property type="match status" value="1"/>
</dbReference>
<keyword evidence="2" id="KW-0472">Membrane</keyword>
<keyword evidence="5" id="KW-1185">Reference proteome</keyword>
<organism evidence="4 5">
    <name type="scientific">Ectothiorhodosinus mongolicus</name>
    <dbReference type="NCBI Taxonomy" id="233100"/>
    <lineage>
        <taxon>Bacteria</taxon>
        <taxon>Pseudomonadati</taxon>
        <taxon>Pseudomonadota</taxon>
        <taxon>Gammaproteobacteria</taxon>
        <taxon>Chromatiales</taxon>
        <taxon>Ectothiorhodospiraceae</taxon>
        <taxon>Ectothiorhodosinus</taxon>
    </lineage>
</organism>
<dbReference type="OrthoDB" id="5298707at2"/>
<protein>
    <submittedName>
        <fullName evidence="4">FimV N-terminal domain-containing protein</fullName>
    </submittedName>
</protein>
<dbReference type="NCBIfam" id="TIGR03504">
    <property type="entry name" value="FimV_Cterm"/>
    <property type="match status" value="1"/>
</dbReference>
<gene>
    <name evidence="4" type="ORF">SAMN05216526_1709</name>
</gene>
<proteinExistence type="predicted"/>
<feature type="region of interest" description="Disordered" evidence="1">
    <location>
        <begin position="240"/>
        <end position="266"/>
    </location>
</feature>
<evidence type="ECO:0000256" key="1">
    <source>
        <dbReference type="SAM" id="MobiDB-lite"/>
    </source>
</evidence>
<dbReference type="Proteomes" id="UP000223759">
    <property type="component" value="Unassembled WGS sequence"/>
</dbReference>
<evidence type="ECO:0000256" key="2">
    <source>
        <dbReference type="SAM" id="Phobius"/>
    </source>
</evidence>
<reference evidence="4 5" key="1">
    <citation type="submission" date="2017-01" db="EMBL/GenBank/DDBJ databases">
        <authorList>
            <person name="Mah S.A."/>
            <person name="Swanson W.J."/>
            <person name="Moy G.W."/>
            <person name="Vacquier V.D."/>
        </authorList>
    </citation>
    <scope>NUCLEOTIDE SEQUENCE [LARGE SCALE GENOMIC DNA]</scope>
    <source>
        <strain evidence="4 5">M9</strain>
    </source>
</reference>
<dbReference type="InterPro" id="IPR038440">
    <property type="entry name" value="FimV_C_sf"/>
</dbReference>
<dbReference type="AlphaFoldDB" id="A0A1R3W6D5"/>
<dbReference type="InterPro" id="IPR020011">
    <property type="entry name" value="FimV_C"/>
</dbReference>
<feature type="domain" description="LysM" evidence="3">
    <location>
        <begin position="58"/>
        <end position="84"/>
    </location>
</feature>
<sequence length="378" mass="42006">MLKPKAGSLLLRRSLLAVSLSALIAIPVGGSASGALSLVMSSATAGDQTSAEPRMGSYRVRFGDTLWSISERMRPEDVSVQQMMLGFLEANPQAFATGNINSLYSEVLLQLPVREQLQQWTVEEARVEALRQDSAWQSMWGTTPLVGTDVPIEEVGLRILAAEANDGAVDRLSAELAQVREANESRRLEADAMRERMSDFEQLLRRQSDQLAATKQQLAELQEELGRVSSVQQQLAEMREELSRLSTAPRSLTELPEGRVAPSPALTQPEAERIGFDSPYFWLISLGIVLALLIWWASRMPYRSAPMAPPRPLPPEDEDEDDGVGLSLEEHLNTLLNLARALIDMQEWDRARSTLEMVMSQGSEAQQREAQELMQRLP</sequence>
<dbReference type="InterPro" id="IPR036779">
    <property type="entry name" value="LysM_dom_sf"/>
</dbReference>
<dbReference type="Pfam" id="PF01476">
    <property type="entry name" value="LysM"/>
    <property type="match status" value="1"/>
</dbReference>
<evidence type="ECO:0000313" key="4">
    <source>
        <dbReference type="EMBL" id="SIT72685.1"/>
    </source>
</evidence>
<dbReference type="NCBIfam" id="TIGR03505">
    <property type="entry name" value="FimV_core"/>
    <property type="match status" value="1"/>
</dbReference>
<evidence type="ECO:0000259" key="3">
    <source>
        <dbReference type="Pfam" id="PF01476"/>
    </source>
</evidence>
<feature type="region of interest" description="Disordered" evidence="1">
    <location>
        <begin position="359"/>
        <end position="378"/>
    </location>
</feature>